<evidence type="ECO:0000313" key="2">
    <source>
        <dbReference type="EMBL" id="KAK0503050.1"/>
    </source>
</evidence>
<proteinExistence type="predicted"/>
<reference evidence="2" key="1">
    <citation type="submission" date="2023-06" db="EMBL/GenBank/DDBJ databases">
        <authorList>
            <consortium name="Lawrence Berkeley National Laboratory"/>
            <person name="Ahrendt S."/>
            <person name="Sahu N."/>
            <person name="Indic B."/>
            <person name="Wong-Bajracharya J."/>
            <person name="Merenyi Z."/>
            <person name="Ke H.-M."/>
            <person name="Monk M."/>
            <person name="Kocsube S."/>
            <person name="Drula E."/>
            <person name="Lipzen A."/>
            <person name="Balint B."/>
            <person name="Henrissat B."/>
            <person name="Andreopoulos B."/>
            <person name="Martin F.M."/>
            <person name="Harder C.B."/>
            <person name="Rigling D."/>
            <person name="Ford K.L."/>
            <person name="Foster G.D."/>
            <person name="Pangilinan J."/>
            <person name="Papanicolaou A."/>
            <person name="Barry K."/>
            <person name="LaButti K."/>
            <person name="Viragh M."/>
            <person name="Koriabine M."/>
            <person name="Yan M."/>
            <person name="Riley R."/>
            <person name="Champramary S."/>
            <person name="Plett K.L."/>
            <person name="Tsai I.J."/>
            <person name="Slot J."/>
            <person name="Sipos G."/>
            <person name="Plett J."/>
            <person name="Nagy L.G."/>
            <person name="Grigoriev I.V."/>
        </authorList>
    </citation>
    <scope>NUCLEOTIDE SEQUENCE</scope>
    <source>
        <strain evidence="2">HWK02</strain>
    </source>
</reference>
<gene>
    <name evidence="2" type="ORF">EDD18DRAFT_1136106</name>
</gene>
<evidence type="ECO:0000256" key="1">
    <source>
        <dbReference type="SAM" id="MobiDB-lite"/>
    </source>
</evidence>
<accession>A0AA39QHJ5</accession>
<protein>
    <submittedName>
        <fullName evidence="2">Uncharacterized protein</fullName>
    </submittedName>
</protein>
<feature type="region of interest" description="Disordered" evidence="1">
    <location>
        <begin position="198"/>
        <end position="228"/>
    </location>
</feature>
<dbReference type="AlphaFoldDB" id="A0AA39QHJ5"/>
<dbReference type="EMBL" id="JAUEPU010000004">
    <property type="protein sequence ID" value="KAK0503050.1"/>
    <property type="molecule type" value="Genomic_DNA"/>
</dbReference>
<feature type="region of interest" description="Disordered" evidence="1">
    <location>
        <begin position="146"/>
        <end position="168"/>
    </location>
</feature>
<feature type="compositionally biased region" description="Polar residues" evidence="1">
    <location>
        <begin position="159"/>
        <end position="168"/>
    </location>
</feature>
<comment type="caution">
    <text evidence="2">The sequence shown here is derived from an EMBL/GenBank/DDBJ whole genome shotgun (WGS) entry which is preliminary data.</text>
</comment>
<dbReference type="Proteomes" id="UP001175228">
    <property type="component" value="Unassembled WGS sequence"/>
</dbReference>
<evidence type="ECO:0000313" key="3">
    <source>
        <dbReference type="Proteomes" id="UP001175228"/>
    </source>
</evidence>
<name>A0AA39QHJ5_9AGAR</name>
<keyword evidence="3" id="KW-1185">Reference proteome</keyword>
<organism evidence="2 3">
    <name type="scientific">Armillaria luteobubalina</name>
    <dbReference type="NCBI Taxonomy" id="153913"/>
    <lineage>
        <taxon>Eukaryota</taxon>
        <taxon>Fungi</taxon>
        <taxon>Dikarya</taxon>
        <taxon>Basidiomycota</taxon>
        <taxon>Agaricomycotina</taxon>
        <taxon>Agaricomycetes</taxon>
        <taxon>Agaricomycetidae</taxon>
        <taxon>Agaricales</taxon>
        <taxon>Marasmiineae</taxon>
        <taxon>Physalacriaceae</taxon>
        <taxon>Armillaria</taxon>
    </lineage>
</organism>
<sequence>MQVALGPDLLDASPTDHDWMEETHTLTFDPVPTVSSKSDNSIAKKSERSLDVSSKVFVTTRRTADKVENKLTSSMDPHNGPTEIHQRTEISAASQQVSTRHQQSARTTDAIVHLDHDLAMVHTTVSRIRRPVVTIEDGSPGFLASTLPSSAKAPAGISRSYSTRNANSMNHARRQENLISHSDRNQSPTPMKLLVKENSSAKARTPHSKRKFDVPSMTNPSRGPPLFDKINAPKFPFRTEQYSPPKVSSKYARPMSNIGEVEECGEQRHRRYEEHLDKHSGHMDHDIIQILGDIQDVIVDKISRRFDHVKTDVRAGRNSILREAVAELKKMQVESMQHYNSLLDFESEYSSYTRNFSNGLEDLHKVNFQITRRIEEVLQAHDRRSLSKVFPALSSPPSSVLRPSL</sequence>